<name>A0A1Y1NPV8_PHOPY</name>
<reference evidence="1" key="1">
    <citation type="journal article" date="2016" name="Sci. Rep.">
        <title>Molecular characterization of firefly nuptial gifts: a multi-omics approach sheds light on postcopulatory sexual selection.</title>
        <authorList>
            <person name="Al-Wathiqui N."/>
            <person name="Fallon T.R."/>
            <person name="South A."/>
            <person name="Weng J.K."/>
            <person name="Lewis S.M."/>
        </authorList>
    </citation>
    <scope>NUCLEOTIDE SEQUENCE</scope>
</reference>
<evidence type="ECO:0000313" key="1">
    <source>
        <dbReference type="EMBL" id="JAV98327.1"/>
    </source>
</evidence>
<protein>
    <submittedName>
        <fullName evidence="1">Uncharacterized protein</fullName>
    </submittedName>
</protein>
<sequence>MVMWPRYAQINCILFTHLEYKVRLLQPLYIGDVTQWFMSTRSSTVTYMNLFSNEVIHTHVVPSKWPVDAVFNRQASVLLCVLNHFKSEVHVTPRRPVDTNCCLVNKNIARKKR</sequence>
<proteinExistence type="predicted"/>
<dbReference type="EMBL" id="GEZM01000658">
    <property type="protein sequence ID" value="JAV98327.1"/>
    <property type="molecule type" value="Transcribed_RNA"/>
</dbReference>
<accession>A0A1Y1NPV8</accession>
<organism evidence="1">
    <name type="scientific">Photinus pyralis</name>
    <name type="common">Common eastern firefly</name>
    <name type="synonym">Lampyris pyralis</name>
    <dbReference type="NCBI Taxonomy" id="7054"/>
    <lineage>
        <taxon>Eukaryota</taxon>
        <taxon>Metazoa</taxon>
        <taxon>Ecdysozoa</taxon>
        <taxon>Arthropoda</taxon>
        <taxon>Hexapoda</taxon>
        <taxon>Insecta</taxon>
        <taxon>Pterygota</taxon>
        <taxon>Neoptera</taxon>
        <taxon>Endopterygota</taxon>
        <taxon>Coleoptera</taxon>
        <taxon>Polyphaga</taxon>
        <taxon>Elateriformia</taxon>
        <taxon>Elateroidea</taxon>
        <taxon>Lampyridae</taxon>
        <taxon>Lampyrinae</taxon>
        <taxon>Photinus</taxon>
    </lineage>
</organism>
<dbReference type="AlphaFoldDB" id="A0A1Y1NPV8"/>